<dbReference type="PROSITE" id="PS50862">
    <property type="entry name" value="AA_TRNA_LIGASE_II"/>
    <property type="match status" value="1"/>
</dbReference>
<evidence type="ECO:0000256" key="4">
    <source>
        <dbReference type="ARBA" id="ARBA00022840"/>
    </source>
</evidence>
<dbReference type="SUPFAM" id="SSF64586">
    <property type="entry name" value="C-terminal domain of ProRS"/>
    <property type="match status" value="1"/>
</dbReference>
<dbReference type="Pfam" id="PF03129">
    <property type="entry name" value="HGTP_anticodon"/>
    <property type="match status" value="1"/>
</dbReference>
<evidence type="ECO:0000259" key="9">
    <source>
        <dbReference type="PROSITE" id="PS50862"/>
    </source>
</evidence>
<dbReference type="InterPro" id="IPR017449">
    <property type="entry name" value="Pro-tRNA_synth_II"/>
</dbReference>
<dbReference type="SMART" id="SM00946">
    <property type="entry name" value="ProRS-C_1"/>
    <property type="match status" value="1"/>
</dbReference>
<sequence length="483" mass="55073">MTTHLTGITTKKNENFSEWYLELVYKTKMIVNYDVSGCYALLPNSYSIWEQIQKYLDIRFKSLKVENVYFPLLITEKNLSKEVSHLEGFTPEVAWVTKVGKTDLAEKLAVRPTSECVIYPLLPGLIRSHNDLPLKYNQWCSVVRWEFKDPTPFIRSREFLWQEGHTAHKNMEDAMSEIHEIISIYKDAYRLLLCVPVICGKKTSKETFAGAFETHTIETFIPSAGKAIQAATAHCLADNFSKIFDIKFTDKDQKICFAIQNSWGFTTRSIGIMLMTHGDDKGAIFPPLVAPKQIVIIPIYTTTNESTVISYCEKLYDLLLPTYRVELDLRKWKPGAKYNHWELLGVPIRLEIGIKEIKTASAILYRRDTTEKENVPLTNIIPTIASKMIAIADNLYATAYKKIYSSITDPQNLEALSDAFNNKQLCLINWCQTPACTDYLDHHFKAKSLCIPNDKAFPSISQNPLCVICNTTGKTSCLYGKSY</sequence>
<evidence type="ECO:0000256" key="8">
    <source>
        <dbReference type="ARBA" id="ARBA00047671"/>
    </source>
</evidence>
<dbReference type="GO" id="GO:0017101">
    <property type="term" value="C:aminoacyl-tRNA synthetase multienzyme complex"/>
    <property type="evidence" value="ECO:0007669"/>
    <property type="project" value="TreeGrafter"/>
</dbReference>
<dbReference type="FunFam" id="3.30.930.10:FF:000037">
    <property type="entry name" value="Proline--tRNA ligase"/>
    <property type="match status" value="1"/>
</dbReference>
<dbReference type="InterPro" id="IPR002314">
    <property type="entry name" value="aa-tRNA-synt_IIb"/>
</dbReference>
<dbReference type="InterPro" id="IPR004154">
    <property type="entry name" value="Anticodon-bd"/>
</dbReference>
<evidence type="ECO:0000313" key="10">
    <source>
        <dbReference type="EMBL" id="AYV84039.1"/>
    </source>
</evidence>
<dbReference type="SUPFAM" id="SSF52954">
    <property type="entry name" value="Class II aaRS ABD-related"/>
    <property type="match status" value="1"/>
</dbReference>
<evidence type="ECO:0000256" key="5">
    <source>
        <dbReference type="ARBA" id="ARBA00022917"/>
    </source>
</evidence>
<dbReference type="Gene3D" id="3.40.50.800">
    <property type="entry name" value="Anticodon-binding domain"/>
    <property type="match status" value="1"/>
</dbReference>
<name>A0A3G5AF85_9VIRU</name>
<proteinExistence type="inferred from homology"/>
<dbReference type="HAMAP" id="MF_01571">
    <property type="entry name" value="Pro_tRNA_synth_type3"/>
    <property type="match status" value="1"/>
</dbReference>
<evidence type="ECO:0000256" key="6">
    <source>
        <dbReference type="ARBA" id="ARBA00023146"/>
    </source>
</evidence>
<dbReference type="EC" id="6.1.1.15" evidence="1"/>
<feature type="domain" description="Aminoacyl-transfer RNA synthetases class-II family profile" evidence="9">
    <location>
        <begin position="37"/>
        <end position="286"/>
    </location>
</feature>
<evidence type="ECO:0000256" key="3">
    <source>
        <dbReference type="ARBA" id="ARBA00022741"/>
    </source>
</evidence>
<dbReference type="NCBIfam" id="TIGR00408">
    <property type="entry name" value="proS_fam_I"/>
    <property type="match status" value="1"/>
</dbReference>
<reference evidence="10" key="1">
    <citation type="submission" date="2018-10" db="EMBL/GenBank/DDBJ databases">
        <title>Hidden diversity of soil giant viruses.</title>
        <authorList>
            <person name="Schulz F."/>
            <person name="Alteio L."/>
            <person name="Goudeau D."/>
            <person name="Ryan E.M."/>
            <person name="Malmstrom R.R."/>
            <person name="Blanchard J."/>
            <person name="Woyke T."/>
        </authorList>
    </citation>
    <scope>NUCLEOTIDE SEQUENCE</scope>
    <source>
        <strain evidence="10">HYV1</strain>
    </source>
</reference>
<dbReference type="InterPro" id="IPR036621">
    <property type="entry name" value="Anticodon-bd_dom_sf"/>
</dbReference>
<dbReference type="InterPro" id="IPR033721">
    <property type="entry name" value="ProRS_core_arch_euk"/>
</dbReference>
<evidence type="ECO:0000256" key="1">
    <source>
        <dbReference type="ARBA" id="ARBA00012831"/>
    </source>
</evidence>
<dbReference type="InterPro" id="IPR045864">
    <property type="entry name" value="aa-tRNA-synth_II/BPL/LPL"/>
</dbReference>
<dbReference type="Gene3D" id="3.30.930.10">
    <property type="entry name" value="Bira Bifunctional Protein, Domain 2"/>
    <property type="match status" value="1"/>
</dbReference>
<evidence type="ECO:0000256" key="7">
    <source>
        <dbReference type="ARBA" id="ARBA00029731"/>
    </source>
</evidence>
<dbReference type="PANTHER" id="PTHR43382">
    <property type="entry name" value="PROLYL-TRNA SYNTHETASE"/>
    <property type="match status" value="1"/>
</dbReference>
<keyword evidence="6 10" id="KW-0030">Aminoacyl-tRNA synthetase</keyword>
<evidence type="ECO:0000256" key="2">
    <source>
        <dbReference type="ARBA" id="ARBA00022598"/>
    </source>
</evidence>
<dbReference type="GO" id="GO:0004827">
    <property type="term" value="F:proline-tRNA ligase activity"/>
    <property type="evidence" value="ECO:0007669"/>
    <property type="project" value="UniProtKB-EC"/>
</dbReference>
<gene>
    <name evidence="10" type="ORF">Hyperionvirus16_14</name>
</gene>
<dbReference type="CDD" id="cd00778">
    <property type="entry name" value="ProRS_core_arch_euk"/>
    <property type="match status" value="1"/>
</dbReference>
<keyword evidence="3" id="KW-0547">Nucleotide-binding</keyword>
<dbReference type="PRINTS" id="PR01046">
    <property type="entry name" value="TRNASYNTHPRO"/>
</dbReference>
<organism evidence="10">
    <name type="scientific">Hyperionvirus sp</name>
    <dbReference type="NCBI Taxonomy" id="2487770"/>
    <lineage>
        <taxon>Viruses</taxon>
        <taxon>Varidnaviria</taxon>
        <taxon>Bamfordvirae</taxon>
        <taxon>Nucleocytoviricota</taxon>
        <taxon>Megaviricetes</taxon>
        <taxon>Imitervirales</taxon>
        <taxon>Mimiviridae</taxon>
        <taxon>Klosneuvirinae</taxon>
    </lineage>
</organism>
<protein>
    <recommendedName>
        <fullName evidence="1">proline--tRNA ligase</fullName>
        <ecNumber evidence="1">6.1.1.15</ecNumber>
    </recommendedName>
    <alternativeName>
        <fullName evidence="7">Prolyl-tRNA synthetase</fullName>
    </alternativeName>
</protein>
<dbReference type="EMBL" id="MK072398">
    <property type="protein sequence ID" value="AYV84039.1"/>
    <property type="molecule type" value="Genomic_DNA"/>
</dbReference>
<keyword evidence="2" id="KW-0436">Ligase</keyword>
<dbReference type="PANTHER" id="PTHR43382:SF2">
    <property type="entry name" value="BIFUNCTIONAL GLUTAMATE_PROLINE--TRNA LIGASE"/>
    <property type="match status" value="1"/>
</dbReference>
<dbReference type="GO" id="GO:0005524">
    <property type="term" value="F:ATP binding"/>
    <property type="evidence" value="ECO:0007669"/>
    <property type="project" value="UniProtKB-KW"/>
</dbReference>
<dbReference type="InterPro" id="IPR016061">
    <property type="entry name" value="Pro-tRNA_ligase_II_C"/>
</dbReference>
<dbReference type="Gene3D" id="3.30.110.30">
    <property type="entry name" value="C-terminal domain of ProRS"/>
    <property type="match status" value="1"/>
</dbReference>
<dbReference type="InterPro" id="IPR002316">
    <property type="entry name" value="Pro-tRNA-ligase_IIa"/>
</dbReference>
<accession>A0A3G5AF85</accession>
<keyword evidence="4" id="KW-0067">ATP-binding</keyword>
<dbReference type="InterPro" id="IPR004499">
    <property type="entry name" value="Pro-tRNA-ligase_IIa_arc-type"/>
</dbReference>
<keyword evidence="5" id="KW-0648">Protein biosynthesis</keyword>
<comment type="catalytic activity">
    <reaction evidence="8">
        <text>tRNA(Pro) + L-proline + ATP = L-prolyl-tRNA(Pro) + AMP + diphosphate</text>
        <dbReference type="Rhea" id="RHEA:14305"/>
        <dbReference type="Rhea" id="RHEA-COMP:9700"/>
        <dbReference type="Rhea" id="RHEA-COMP:9702"/>
        <dbReference type="ChEBI" id="CHEBI:30616"/>
        <dbReference type="ChEBI" id="CHEBI:33019"/>
        <dbReference type="ChEBI" id="CHEBI:60039"/>
        <dbReference type="ChEBI" id="CHEBI:78442"/>
        <dbReference type="ChEBI" id="CHEBI:78532"/>
        <dbReference type="ChEBI" id="CHEBI:456215"/>
        <dbReference type="EC" id="6.1.1.15"/>
    </reaction>
</comment>
<dbReference type="InterPro" id="IPR006195">
    <property type="entry name" value="aa-tRNA-synth_II"/>
</dbReference>
<dbReference type="Pfam" id="PF09180">
    <property type="entry name" value="ProRS-C_1"/>
    <property type="match status" value="1"/>
</dbReference>
<dbReference type="SUPFAM" id="SSF55681">
    <property type="entry name" value="Class II aaRS and biotin synthetases"/>
    <property type="match status" value="1"/>
</dbReference>
<dbReference type="Pfam" id="PF00587">
    <property type="entry name" value="tRNA-synt_2b"/>
    <property type="match status" value="1"/>
</dbReference>